<dbReference type="GO" id="GO:0006887">
    <property type="term" value="P:exocytosis"/>
    <property type="evidence" value="ECO:0007669"/>
    <property type="project" value="TreeGrafter"/>
</dbReference>
<dbReference type="SMART" id="SM00239">
    <property type="entry name" value="C2"/>
    <property type="match status" value="1"/>
</dbReference>
<dbReference type="Proteomes" id="UP001347796">
    <property type="component" value="Unassembled WGS sequence"/>
</dbReference>
<dbReference type="Pfam" id="PF00168">
    <property type="entry name" value="C2"/>
    <property type="match status" value="1"/>
</dbReference>
<feature type="signal peptide" evidence="1">
    <location>
        <begin position="1"/>
        <end position="16"/>
    </location>
</feature>
<name>A0AAN8Q463_PATCE</name>
<reference evidence="3 4" key="1">
    <citation type="submission" date="2024-01" db="EMBL/GenBank/DDBJ databases">
        <title>The genome of the rayed Mediterranean limpet Patella caerulea (Linnaeus, 1758).</title>
        <authorList>
            <person name="Anh-Thu Weber A."/>
            <person name="Halstead-Nussloch G."/>
        </authorList>
    </citation>
    <scope>NUCLEOTIDE SEQUENCE [LARGE SCALE GENOMIC DNA]</scope>
    <source>
        <strain evidence="3">AATW-2023a</strain>
        <tissue evidence="3">Whole specimen</tissue>
    </source>
</reference>
<dbReference type="GO" id="GO:0042043">
    <property type="term" value="F:neurexin family protein binding"/>
    <property type="evidence" value="ECO:0007669"/>
    <property type="project" value="TreeGrafter"/>
</dbReference>
<comment type="caution">
    <text evidence="3">The sequence shown here is derived from an EMBL/GenBank/DDBJ whole genome shotgun (WGS) entry which is preliminary data.</text>
</comment>
<organism evidence="3 4">
    <name type="scientific">Patella caerulea</name>
    <name type="common">Rayed Mediterranean limpet</name>
    <dbReference type="NCBI Taxonomy" id="87958"/>
    <lineage>
        <taxon>Eukaryota</taxon>
        <taxon>Metazoa</taxon>
        <taxon>Spiralia</taxon>
        <taxon>Lophotrochozoa</taxon>
        <taxon>Mollusca</taxon>
        <taxon>Gastropoda</taxon>
        <taxon>Patellogastropoda</taxon>
        <taxon>Patelloidea</taxon>
        <taxon>Patellidae</taxon>
        <taxon>Patella</taxon>
    </lineage>
</organism>
<accession>A0AAN8Q463</accession>
<dbReference type="EMBL" id="JAZGQO010000002">
    <property type="protein sequence ID" value="KAK6191075.1"/>
    <property type="molecule type" value="Genomic_DNA"/>
</dbReference>
<proteinExistence type="predicted"/>
<evidence type="ECO:0000259" key="2">
    <source>
        <dbReference type="PROSITE" id="PS50004"/>
    </source>
</evidence>
<evidence type="ECO:0000313" key="3">
    <source>
        <dbReference type="EMBL" id="KAK6191075.1"/>
    </source>
</evidence>
<dbReference type="InterPro" id="IPR035892">
    <property type="entry name" value="C2_domain_sf"/>
</dbReference>
<dbReference type="PROSITE" id="PS50004">
    <property type="entry name" value="C2"/>
    <property type="match status" value="1"/>
</dbReference>
<gene>
    <name evidence="3" type="ORF">SNE40_002823</name>
</gene>
<sequence length="118" mass="14017">MYFVYLFQFLLQTSRGTDTPSPYVKTYLLPDPDKHTKRKTKIARSSANPTFNELLEYKMSLEQLKYRILQVTVWDHDVLKENNFLGAVYIKLHNVKLKQEQCHWYPLQKLQMSGSMLS</sequence>
<protein>
    <recommendedName>
        <fullName evidence="2">C2 domain-containing protein</fullName>
    </recommendedName>
</protein>
<evidence type="ECO:0000256" key="1">
    <source>
        <dbReference type="SAM" id="SignalP"/>
    </source>
</evidence>
<dbReference type="PANTHER" id="PTHR45716:SF2">
    <property type="entry name" value="BITESIZE, ISOFORM I"/>
    <property type="match status" value="1"/>
</dbReference>
<evidence type="ECO:0000313" key="4">
    <source>
        <dbReference type="Proteomes" id="UP001347796"/>
    </source>
</evidence>
<dbReference type="AlphaFoldDB" id="A0AAN8Q463"/>
<feature type="domain" description="C2" evidence="2">
    <location>
        <begin position="1"/>
        <end position="105"/>
    </location>
</feature>
<dbReference type="Gene3D" id="2.60.40.150">
    <property type="entry name" value="C2 domain"/>
    <property type="match status" value="1"/>
</dbReference>
<dbReference type="InterPro" id="IPR000008">
    <property type="entry name" value="C2_dom"/>
</dbReference>
<keyword evidence="1" id="KW-0732">Signal</keyword>
<keyword evidence="4" id="KW-1185">Reference proteome</keyword>
<dbReference type="SUPFAM" id="SSF49562">
    <property type="entry name" value="C2 domain (Calcium/lipid-binding domain, CaLB)"/>
    <property type="match status" value="1"/>
</dbReference>
<dbReference type="PANTHER" id="PTHR45716">
    <property type="entry name" value="BITESIZE, ISOFORM I"/>
    <property type="match status" value="1"/>
</dbReference>
<feature type="chain" id="PRO_5042989685" description="C2 domain-containing protein" evidence="1">
    <location>
        <begin position="17"/>
        <end position="118"/>
    </location>
</feature>